<sequence>MVAAIQKAPKGYKPPSYEKARTTLLDACKRKVETDLAPVRQTWYSHGVSVVSDGWTNMKNQPLINVIVSNSRGSMFLYAEDFSGEEKTGEAIAQFLLQAIDEIGPANVLQVITDNASNCKSAGREIQRVHKHIFWSPCVVHTLNLVFKDFGKKFAWMVDTYQTGKAIVKYFRSHQHFLDLFRRNSELDLLKVSKTRFASHYILLKRLIDVREALTTTIVTSKWKDLVKACDAPAKAAANAIGQNIMDETFWDEIKIILAITKPLYMVIKYSDGEGPKSAFALSPKYYDQAYLATRAPGGGKRKAPNEDSEVMEAVIDALSTIAEDKKEYAVLREEFNTFIMKKGLFAIAAVQADAATMNAIDWWFNYGSQTPNLNEVAKKVLSQPISSSCAERNWSTYAFIHSVKRNKLNGKTADKLVYIHANERLRRSLSSCVGLSWRMKQLNHHGKFGGLELGSDWYMVNWPAAET</sequence>
<reference evidence="1" key="1">
    <citation type="submission" date="2021-05" db="EMBL/GenBank/DDBJ databases">
        <authorList>
            <person name="Scholz U."/>
            <person name="Mascher M."/>
            <person name="Fiebig A."/>
        </authorList>
    </citation>
    <scope>NUCLEOTIDE SEQUENCE [LARGE SCALE GENOMIC DNA]</scope>
</reference>
<keyword evidence="2" id="KW-1185">Reference proteome</keyword>
<evidence type="ECO:0000313" key="2">
    <source>
        <dbReference type="Proteomes" id="UP001732700"/>
    </source>
</evidence>
<protein>
    <submittedName>
        <fullName evidence="1">Uncharacterized protein</fullName>
    </submittedName>
</protein>
<dbReference type="EnsemblPlants" id="AVESA.00010b.r2.2DG0382820.1">
    <property type="protein sequence ID" value="AVESA.00010b.r2.2DG0382820.1.CDS"/>
    <property type="gene ID" value="AVESA.00010b.r2.2DG0382820"/>
</dbReference>
<reference evidence="1" key="2">
    <citation type="submission" date="2025-09" db="UniProtKB">
        <authorList>
            <consortium name="EnsemblPlants"/>
        </authorList>
    </citation>
    <scope>IDENTIFICATION</scope>
</reference>
<name>A0ACD5V5B8_AVESA</name>
<organism evidence="1 2">
    <name type="scientific">Avena sativa</name>
    <name type="common">Oat</name>
    <dbReference type="NCBI Taxonomy" id="4498"/>
    <lineage>
        <taxon>Eukaryota</taxon>
        <taxon>Viridiplantae</taxon>
        <taxon>Streptophyta</taxon>
        <taxon>Embryophyta</taxon>
        <taxon>Tracheophyta</taxon>
        <taxon>Spermatophyta</taxon>
        <taxon>Magnoliopsida</taxon>
        <taxon>Liliopsida</taxon>
        <taxon>Poales</taxon>
        <taxon>Poaceae</taxon>
        <taxon>BOP clade</taxon>
        <taxon>Pooideae</taxon>
        <taxon>Poodae</taxon>
        <taxon>Poeae</taxon>
        <taxon>Poeae Chloroplast Group 1 (Aveneae type)</taxon>
        <taxon>Aveninae</taxon>
        <taxon>Avena</taxon>
    </lineage>
</organism>
<evidence type="ECO:0000313" key="1">
    <source>
        <dbReference type="EnsemblPlants" id="AVESA.00010b.r2.2DG0382820.1.CDS"/>
    </source>
</evidence>
<proteinExistence type="predicted"/>
<dbReference type="Proteomes" id="UP001732700">
    <property type="component" value="Chromosome 2D"/>
</dbReference>
<accession>A0ACD5V5B8</accession>